<keyword evidence="3" id="KW-1185">Reference proteome</keyword>
<dbReference type="AlphaFoldDB" id="A0A347VT58"/>
<dbReference type="EMBL" id="QBIU01000001">
    <property type="protein sequence ID" value="MWV69449.1"/>
    <property type="molecule type" value="Genomic_DNA"/>
</dbReference>
<dbReference type="Proteomes" id="UP000029714">
    <property type="component" value="Unassembled WGS sequence"/>
</dbReference>
<evidence type="ECO:0000313" key="2">
    <source>
        <dbReference type="EMBL" id="TLD92918.1"/>
    </source>
</evidence>
<gene>
    <name evidence="1" type="ORF">DCO61_05355</name>
    <name evidence="2" type="ORF">LS64_009510</name>
</gene>
<comment type="caution">
    <text evidence="2">The sequence shown here is derived from an EMBL/GenBank/DDBJ whole genome shotgun (WGS) entry which is preliminary data.</text>
</comment>
<dbReference type="Proteomes" id="UP000477070">
    <property type="component" value="Unassembled WGS sequence"/>
</dbReference>
<organism evidence="2 3">
    <name type="scientific">Helicobacter saguini</name>
    <dbReference type="NCBI Taxonomy" id="1548018"/>
    <lineage>
        <taxon>Bacteria</taxon>
        <taxon>Pseudomonadati</taxon>
        <taxon>Campylobacterota</taxon>
        <taxon>Epsilonproteobacteria</taxon>
        <taxon>Campylobacterales</taxon>
        <taxon>Helicobacteraceae</taxon>
        <taxon>Helicobacter</taxon>
    </lineage>
</organism>
<dbReference type="RefSeq" id="WP_034573593.1">
    <property type="nucleotide sequence ID" value="NZ_JRMP02000017.1"/>
</dbReference>
<sequence>MRLKNESESEYNARKDSNIKEFDRLMDGFMVDSKDKGLAAQIVIPAISVKYANFDFINNTNAIDSKNSQNIESIYFKDSNLGFKTLFDENDNFKYNNKQIEVPLNQGEKYISLLENKLTNINASEIIKTGHFTYDVAKLEAKFGYKIISYNENTSQLNTNLECGISFLMNILICYNNSKDKDIKEAIRQAFIIELKTGSKTFSTNFLSKQKEEKLVESISDSTMQKNIGKLVGKGLGKIIEKKFAKSTLGNSALRGTMITAAATMAVTSGLELMQMARKKISGTQCVINLIKNASEVTGGAAGAVVGALALSFIPVVGTLAGGLLGGMLGGMLGGILGEKATSGLEDDMSKKYRIFYGHMTRLAMLFKLSSDEMQEFSDLVDSIINADSKFFESEDFKVNEMLPYSNSILKPLVVMIVSKRPKLDLESLNSQYINNVVKEEIAELESLESNKKAS</sequence>
<dbReference type="STRING" id="1548018.LS64_12870"/>
<dbReference type="OrthoDB" id="3196385at2"/>
<dbReference type="PANTHER" id="PTHR21525">
    <property type="entry name" value="MOTILE SPERM PROTEIN"/>
    <property type="match status" value="1"/>
</dbReference>
<evidence type="ECO:0000313" key="4">
    <source>
        <dbReference type="Proteomes" id="UP000477070"/>
    </source>
</evidence>
<dbReference type="PANTHER" id="PTHR21525:SF9">
    <property type="entry name" value="CHANNEL_COLICIN DOMAIN-CONTAINING PROTEIN"/>
    <property type="match status" value="1"/>
</dbReference>
<name>A0A347VT58_9HELI</name>
<reference evidence="2 3" key="1">
    <citation type="journal article" date="2014" name="Genome Announc.">
        <title>Draft genome sequences of eight enterohepatic helicobacter species isolated from both laboratory and wild rodents.</title>
        <authorList>
            <person name="Sheh A."/>
            <person name="Shen Z."/>
            <person name="Fox J.G."/>
        </authorList>
    </citation>
    <scope>NUCLEOTIDE SEQUENCE [LARGE SCALE GENOMIC DNA]</scope>
    <source>
        <strain evidence="2 3">MIT 97-6194</strain>
    </source>
</reference>
<dbReference type="EMBL" id="JRMP02000017">
    <property type="protein sequence ID" value="TLD92918.1"/>
    <property type="molecule type" value="Genomic_DNA"/>
</dbReference>
<reference evidence="2" key="3">
    <citation type="submission" date="2018-04" db="EMBL/GenBank/DDBJ databases">
        <authorList>
            <person name="Sheh A."/>
            <person name="Shen Z."/>
            <person name="Mannion A.J."/>
            <person name="Fox J.G."/>
        </authorList>
    </citation>
    <scope>NUCLEOTIDE SEQUENCE</scope>
    <source>
        <strain evidence="2">MIT 97-6194</strain>
    </source>
</reference>
<evidence type="ECO:0008006" key="5">
    <source>
        <dbReference type="Google" id="ProtNLM"/>
    </source>
</evidence>
<proteinExistence type="predicted"/>
<evidence type="ECO:0000313" key="1">
    <source>
        <dbReference type="EMBL" id="MWV69449.1"/>
    </source>
</evidence>
<evidence type="ECO:0000313" key="3">
    <source>
        <dbReference type="Proteomes" id="UP000029714"/>
    </source>
</evidence>
<accession>A0A347VT58</accession>
<reference evidence="1 4" key="4">
    <citation type="submission" date="2019-12" db="EMBL/GenBank/DDBJ databases">
        <title>Multi-Generational Helicobacter saguini Isolates.</title>
        <authorList>
            <person name="Mannion A."/>
            <person name="Shen Z."/>
            <person name="Fox J.G."/>
        </authorList>
    </citation>
    <scope>NUCLEOTIDE SEQUENCE [LARGE SCALE GENOMIC DNA]</scope>
    <source>
        <strain evidence="1">16-048</strain>
        <strain evidence="4">16-048 (F4)</strain>
    </source>
</reference>
<protein>
    <recommendedName>
        <fullName evidence="5">Glycine zipper domain-containing protein</fullName>
    </recommendedName>
</protein>
<reference evidence="2 3" key="2">
    <citation type="journal article" date="2016" name="Infect. Immun.">
        <title>Helicobacter saguini, a Novel Helicobacter Isolated from Cotton-Top Tamarins with Ulcerative Colitis, Has Proinflammatory Properties and Induces Typhlocolitis and Dysplasia in Gnotobiotic IL-10-/- Mice.</title>
        <authorList>
            <person name="Shen Z."/>
            <person name="Mannion A."/>
            <person name="Whary M.T."/>
            <person name="Muthupalani S."/>
            <person name="Sheh A."/>
            <person name="Feng Y."/>
            <person name="Gong G."/>
            <person name="Vandamme P."/>
            <person name="Holcombe H.R."/>
            <person name="Paster B.J."/>
            <person name="Fox J.G."/>
        </authorList>
    </citation>
    <scope>NUCLEOTIDE SEQUENCE [LARGE SCALE GENOMIC DNA]</scope>
    <source>
        <strain evidence="2 3">MIT 97-6194</strain>
    </source>
</reference>